<gene>
    <name evidence="4" type="ORF">CYNAS_LOCUS13341</name>
</gene>
<accession>A0AA36H0E3</accession>
<dbReference type="EMBL" id="CATQJL010000305">
    <property type="protein sequence ID" value="CAJ0601358.1"/>
    <property type="molecule type" value="Genomic_DNA"/>
</dbReference>
<feature type="disulfide bond" evidence="1">
    <location>
        <begin position="274"/>
        <end position="292"/>
    </location>
</feature>
<evidence type="ECO:0000256" key="1">
    <source>
        <dbReference type="PROSITE-ProRule" id="PRU01005"/>
    </source>
</evidence>
<comment type="caution">
    <text evidence="4">The sequence shown here is derived from an EMBL/GenBank/DDBJ whole genome shotgun (WGS) entry which is preliminary data.</text>
</comment>
<proteinExistence type="predicted"/>
<dbReference type="SMART" id="SM00254">
    <property type="entry name" value="ShKT"/>
    <property type="match status" value="3"/>
</dbReference>
<reference evidence="4" key="1">
    <citation type="submission" date="2023-07" db="EMBL/GenBank/DDBJ databases">
        <authorList>
            <consortium name="CYATHOMIX"/>
        </authorList>
    </citation>
    <scope>NUCLEOTIDE SEQUENCE</scope>
    <source>
        <strain evidence="4">N/A</strain>
    </source>
</reference>
<keyword evidence="5" id="KW-1185">Reference proteome</keyword>
<evidence type="ECO:0000259" key="3">
    <source>
        <dbReference type="PROSITE" id="PS51670"/>
    </source>
</evidence>
<evidence type="ECO:0000313" key="4">
    <source>
        <dbReference type="EMBL" id="CAJ0601358.1"/>
    </source>
</evidence>
<dbReference type="Proteomes" id="UP001176961">
    <property type="component" value="Unassembled WGS sequence"/>
</dbReference>
<dbReference type="InterPro" id="IPR003582">
    <property type="entry name" value="ShKT_dom"/>
</dbReference>
<feature type="region of interest" description="Disordered" evidence="2">
    <location>
        <begin position="44"/>
        <end position="77"/>
    </location>
</feature>
<evidence type="ECO:0000256" key="2">
    <source>
        <dbReference type="SAM" id="MobiDB-lite"/>
    </source>
</evidence>
<dbReference type="Gene3D" id="1.10.10.1940">
    <property type="match status" value="1"/>
</dbReference>
<name>A0AA36H0E3_CYLNA</name>
<dbReference type="PANTHER" id="PTHR21724">
    <property type="entry name" value="SHKT DOMAIN-CONTAINING PROTEIN"/>
    <property type="match status" value="1"/>
</dbReference>
<comment type="caution">
    <text evidence="1">Lacks conserved residue(s) required for the propagation of feature annotation.</text>
</comment>
<feature type="disulfide bond" evidence="1">
    <location>
        <begin position="283"/>
        <end position="296"/>
    </location>
</feature>
<organism evidence="4 5">
    <name type="scientific">Cylicocyclus nassatus</name>
    <name type="common">Nematode worm</name>
    <dbReference type="NCBI Taxonomy" id="53992"/>
    <lineage>
        <taxon>Eukaryota</taxon>
        <taxon>Metazoa</taxon>
        <taxon>Ecdysozoa</taxon>
        <taxon>Nematoda</taxon>
        <taxon>Chromadorea</taxon>
        <taxon>Rhabditida</taxon>
        <taxon>Rhabditina</taxon>
        <taxon>Rhabditomorpha</taxon>
        <taxon>Strongyloidea</taxon>
        <taxon>Strongylidae</taxon>
        <taxon>Cylicocyclus</taxon>
    </lineage>
</organism>
<feature type="domain" description="ShKT" evidence="3">
    <location>
        <begin position="266"/>
        <end position="299"/>
    </location>
</feature>
<dbReference type="PROSITE" id="PS51670">
    <property type="entry name" value="SHKT"/>
    <property type="match status" value="2"/>
</dbReference>
<feature type="compositionally biased region" description="Low complexity" evidence="2">
    <location>
        <begin position="45"/>
        <end position="58"/>
    </location>
</feature>
<dbReference type="AlphaFoldDB" id="A0AA36H0E3"/>
<dbReference type="Pfam" id="PF01549">
    <property type="entry name" value="ShK"/>
    <property type="match status" value="3"/>
</dbReference>
<keyword evidence="1" id="KW-1015">Disulfide bond</keyword>
<evidence type="ECO:0000313" key="5">
    <source>
        <dbReference type="Proteomes" id="UP001176961"/>
    </source>
</evidence>
<feature type="domain" description="ShKT" evidence="3">
    <location>
        <begin position="312"/>
        <end position="348"/>
    </location>
</feature>
<protein>
    <recommendedName>
        <fullName evidence="3">ShKT domain-containing protein</fullName>
    </recommendedName>
</protein>
<dbReference type="PANTHER" id="PTHR21724:SF106">
    <property type="entry name" value="SHKT DOMAIN-CONTAINING PROTEIN"/>
    <property type="match status" value="1"/>
</dbReference>
<sequence>MFKTPVSAAKFEVLQKFSTSKSSKPDTSAINTTTRVPMIIPAVVGSSSFSNGPSTSTPIFRSSAEDGDSNPLPFSDISRAESSPIVVEEDDNEGLHPAFGDHVERLPDSDVEDMDNGVFAPESVRIVLKPPWPRRGSQEHFPNFPHSLDRFSIPILPTEVSRFRPSLPPPRWLFPHQEEPQSSASHSAFFPNGYSQNVYGHFGSGHHLESAEDAPVNLGELIALLGCKDKNPSICSKITDESCLSRPGYYSKLCPVKCRNCNGLQCLDSIKIDCNKVRRLGGCRLPMAGEYCSKTCRLCALPARIAETLPPCKDELDTCENLAESGVCDHPYSKKALRTYCAKSCGHCRESQYYMNDAIYRRMPKKKQRKPPKMPLG</sequence>